<accession>A0A3B0UPN2</accession>
<proteinExistence type="predicted"/>
<sequence>LFESSNENGYINNVKAEIDVQFEQINTKTYYYIKKSIRKILRAIKKYIRYSKKKETEVELLLYFCKKLANFKPSIQQNTVLKNIFIREMNSIEKKLLFLHEDLQYDYSLELQKLII</sequence>
<feature type="non-terminal residue" evidence="1">
    <location>
        <position position="1"/>
    </location>
</feature>
<evidence type="ECO:0000313" key="1">
    <source>
        <dbReference type="EMBL" id="VAW26539.1"/>
    </source>
</evidence>
<reference evidence="1" key="1">
    <citation type="submission" date="2018-06" db="EMBL/GenBank/DDBJ databases">
        <authorList>
            <person name="Zhirakovskaya E."/>
        </authorList>
    </citation>
    <scope>NUCLEOTIDE SEQUENCE</scope>
</reference>
<gene>
    <name evidence="1" type="ORF">MNBD_BACTEROID04-820</name>
</gene>
<dbReference type="EMBL" id="UOER01000608">
    <property type="protein sequence ID" value="VAW26539.1"/>
    <property type="molecule type" value="Genomic_DNA"/>
</dbReference>
<dbReference type="AlphaFoldDB" id="A0A3B0UPN2"/>
<protein>
    <submittedName>
        <fullName evidence="1">Uncharacterized protein</fullName>
    </submittedName>
</protein>
<organism evidence="1">
    <name type="scientific">hydrothermal vent metagenome</name>
    <dbReference type="NCBI Taxonomy" id="652676"/>
    <lineage>
        <taxon>unclassified sequences</taxon>
        <taxon>metagenomes</taxon>
        <taxon>ecological metagenomes</taxon>
    </lineage>
</organism>
<name>A0A3B0UPN2_9ZZZZ</name>